<keyword evidence="12" id="KW-1185">Reference proteome</keyword>
<keyword evidence="2" id="KW-0813">Transport</keyword>
<evidence type="ECO:0000313" key="12">
    <source>
        <dbReference type="Proteomes" id="UP001597451"/>
    </source>
</evidence>
<evidence type="ECO:0000256" key="6">
    <source>
        <dbReference type="ARBA" id="ARBA00022989"/>
    </source>
</evidence>
<dbReference type="InterPro" id="IPR055348">
    <property type="entry name" value="DctQ"/>
</dbReference>
<comment type="caution">
    <text evidence="11">The sequence shown here is derived from an EMBL/GenBank/DDBJ whole genome shotgun (WGS) entry which is preliminary data.</text>
</comment>
<feature type="transmembrane region" description="Helical" evidence="9">
    <location>
        <begin position="128"/>
        <end position="146"/>
    </location>
</feature>
<reference evidence="12" key="1">
    <citation type="journal article" date="2019" name="Int. J. Syst. Evol. Microbiol.">
        <title>The Global Catalogue of Microorganisms (GCM) 10K type strain sequencing project: providing services to taxonomists for standard genome sequencing and annotation.</title>
        <authorList>
            <consortium name="The Broad Institute Genomics Platform"/>
            <consortium name="The Broad Institute Genome Sequencing Center for Infectious Disease"/>
            <person name="Wu L."/>
            <person name="Ma J."/>
        </authorList>
    </citation>
    <scope>NUCLEOTIDE SEQUENCE [LARGE SCALE GENOMIC DNA]</scope>
    <source>
        <strain evidence="12">TISTR 1858</strain>
    </source>
</reference>
<keyword evidence="3" id="KW-1003">Cell membrane</keyword>
<evidence type="ECO:0000256" key="2">
    <source>
        <dbReference type="ARBA" id="ARBA00022448"/>
    </source>
</evidence>
<dbReference type="PANTHER" id="PTHR35011:SF2">
    <property type="entry name" value="2,3-DIKETO-L-GULONATE TRAP TRANSPORTER SMALL PERMEASE PROTEIN YIAM"/>
    <property type="match status" value="1"/>
</dbReference>
<keyword evidence="4" id="KW-0997">Cell inner membrane</keyword>
<evidence type="ECO:0000259" key="10">
    <source>
        <dbReference type="Pfam" id="PF04290"/>
    </source>
</evidence>
<evidence type="ECO:0000256" key="5">
    <source>
        <dbReference type="ARBA" id="ARBA00022692"/>
    </source>
</evidence>
<dbReference type="Pfam" id="PF04290">
    <property type="entry name" value="DctQ"/>
    <property type="match status" value="1"/>
</dbReference>
<gene>
    <name evidence="11" type="ORF">ACFSUN_02380</name>
</gene>
<organism evidence="11 12">
    <name type="scientific">Oceanobacillus kapialis</name>
    <dbReference type="NCBI Taxonomy" id="481353"/>
    <lineage>
        <taxon>Bacteria</taxon>
        <taxon>Bacillati</taxon>
        <taxon>Bacillota</taxon>
        <taxon>Bacilli</taxon>
        <taxon>Bacillales</taxon>
        <taxon>Bacillaceae</taxon>
        <taxon>Oceanobacillus</taxon>
    </lineage>
</organism>
<comment type="subcellular location">
    <subcellularLocation>
        <location evidence="1">Cell inner membrane</location>
        <topology evidence="1">Multi-pass membrane protein</topology>
    </subcellularLocation>
</comment>
<evidence type="ECO:0000256" key="1">
    <source>
        <dbReference type="ARBA" id="ARBA00004429"/>
    </source>
</evidence>
<keyword evidence="5 9" id="KW-0812">Transmembrane</keyword>
<proteinExistence type="inferred from homology"/>
<comment type="similarity">
    <text evidence="8">Belongs to the TRAP transporter small permease family.</text>
</comment>
<evidence type="ECO:0000256" key="4">
    <source>
        <dbReference type="ARBA" id="ARBA00022519"/>
    </source>
</evidence>
<feature type="transmembrane region" description="Helical" evidence="9">
    <location>
        <begin position="47"/>
        <end position="64"/>
    </location>
</feature>
<protein>
    <submittedName>
        <fullName evidence="11">TRAP transporter small permease</fullName>
    </submittedName>
</protein>
<dbReference type="EMBL" id="JBHUMX010000004">
    <property type="protein sequence ID" value="MFD2627637.1"/>
    <property type="molecule type" value="Genomic_DNA"/>
</dbReference>
<evidence type="ECO:0000256" key="3">
    <source>
        <dbReference type="ARBA" id="ARBA00022475"/>
    </source>
</evidence>
<evidence type="ECO:0000256" key="8">
    <source>
        <dbReference type="ARBA" id="ARBA00038436"/>
    </source>
</evidence>
<dbReference type="PANTHER" id="PTHR35011">
    <property type="entry name" value="2,3-DIKETO-L-GULONATE TRAP TRANSPORTER SMALL PERMEASE PROTEIN YIAM"/>
    <property type="match status" value="1"/>
</dbReference>
<feature type="transmembrane region" description="Helical" evidence="9">
    <location>
        <begin position="85"/>
        <end position="108"/>
    </location>
</feature>
<accession>A0ABW5PWC6</accession>
<feature type="domain" description="Tripartite ATP-independent periplasmic transporters DctQ component" evidence="10">
    <location>
        <begin position="23"/>
        <end position="153"/>
    </location>
</feature>
<feature type="transmembrane region" description="Helical" evidence="9">
    <location>
        <begin position="12"/>
        <end position="32"/>
    </location>
</feature>
<name>A0ABW5PWC6_9BACI</name>
<evidence type="ECO:0000256" key="7">
    <source>
        <dbReference type="ARBA" id="ARBA00023136"/>
    </source>
</evidence>
<evidence type="ECO:0000313" key="11">
    <source>
        <dbReference type="EMBL" id="MFD2627637.1"/>
    </source>
</evidence>
<keyword evidence="7 9" id="KW-0472">Membrane</keyword>
<evidence type="ECO:0000256" key="9">
    <source>
        <dbReference type="SAM" id="Phobius"/>
    </source>
</evidence>
<dbReference type="InterPro" id="IPR007387">
    <property type="entry name" value="TRAP_DctQ"/>
</dbReference>
<dbReference type="RefSeq" id="WP_379560290.1">
    <property type="nucleotide sequence ID" value="NZ_CP085256.1"/>
</dbReference>
<dbReference type="Proteomes" id="UP001597451">
    <property type="component" value="Unassembled WGS sequence"/>
</dbReference>
<sequence length="161" mass="18134">MEAVKRVLDKVLATICVGLFGFLVLLVTWQVFTRFVLNDPSVISEELAKYCFVWLVLFGAAFVFGERGHMAVEFIKDKFPAKIKLAVEIFIEVVIMAFVTFVLIMGGLYATEIAWNQLSASLQISVGYLYAALPLSGVFTIFYCLYNIARIIKNKNSIEQL</sequence>
<keyword evidence="6 9" id="KW-1133">Transmembrane helix</keyword>